<evidence type="ECO:0000256" key="3">
    <source>
        <dbReference type="ARBA" id="ARBA00008323"/>
    </source>
</evidence>
<dbReference type="Pfam" id="PF14716">
    <property type="entry name" value="HHH_8"/>
    <property type="match status" value="1"/>
</dbReference>
<evidence type="ECO:0000256" key="1">
    <source>
        <dbReference type="ARBA" id="ARBA00004123"/>
    </source>
</evidence>
<feature type="transmembrane region" description="Helical" evidence="15">
    <location>
        <begin position="329"/>
        <end position="356"/>
    </location>
</feature>
<dbReference type="GO" id="GO:0015099">
    <property type="term" value="F:nickel cation transmembrane transporter activity"/>
    <property type="evidence" value="ECO:0007669"/>
    <property type="project" value="InterPro"/>
</dbReference>
<evidence type="ECO:0000256" key="5">
    <source>
        <dbReference type="ARBA" id="ARBA00022448"/>
    </source>
</evidence>
<evidence type="ECO:0000256" key="15">
    <source>
        <dbReference type="SAM" id="Phobius"/>
    </source>
</evidence>
<accession>A0A2G7G880</accession>
<evidence type="ECO:0000256" key="4">
    <source>
        <dbReference type="ARBA" id="ARBA00010892"/>
    </source>
</evidence>
<dbReference type="InterPro" id="IPR010996">
    <property type="entry name" value="HHH_MUS81"/>
</dbReference>
<keyword evidence="5" id="KW-0813">Transport</keyword>
<feature type="region of interest" description="Disordered" evidence="14">
    <location>
        <begin position="516"/>
        <end position="586"/>
    </location>
</feature>
<feature type="transmembrane region" description="Helical" evidence="15">
    <location>
        <begin position="1636"/>
        <end position="1657"/>
    </location>
</feature>
<sequence>MRESSPPSFSEAMSDSQNVDTKRKWTPKSLIRHAERSHSRIPGVRKIPFPALAIILFIAFINVAVWIAVAVVLRYYPSLVSNAVLAYTLGLRHAFDADHISAIDLMTRRLLATGQKPVTVGTFFSLGHSTIVIITSIVVAATAAAVSSRFDSFSTVGGIIGTSVSAAFLILLGLMNFYILYKLYKQMQKVLDLPEGQEDEAWKIEGGGVLFNVLKRMFKLIDRPWKMYPLGVLFGLGFDTSSEIALLGISSVEAARGTDFWVILIFPILFTAGMCLLDTTDGALMLSLYVQPAANFLPPKEDSSTAETPLIGEDHEIQPSQNHRDPIAFLYYSIVLTCLTVVVAIVIGVIQLLTLVLNVAEPTGKFWDGVQTAGDYYDAIGGGICGLFIIIGGLSVVVYKPWRRWVARRHGKTIVTDEEGSQDNVAAPRTETPILGEERGGASGTSYGAVTIFVLPTHLGLETLHQIEESLVSRDASLTYDISEARLILGKIGQKKRAALELRSRGVWTEDLDLSASKTPAKTSGIHEPTPRPVEVVTEVDVVDLSTETESEEDGVRSKHSTRKHLKRPRPRSVSTDRSSVASGSSEGADILRVVRLEWLDRCVESKELVPLDPFVVYEARKVERPATKPNGTDAVGSQASDILQRAKKDTLFKPTPTPSSRFSRRTHEAPSSQHRPPKLYRQTTSENEETAPLPPAPDWVKNHTLYACMRSAPLHPPNERFINQLVKIRKIRELTLDEIGVRAYSTSIASIAAYPYEFRRPSEILTLPGCDTKIANLFAEYQQSENGTIEAATALDTDPVLRVLQEFYNIWGVGAKTARDFYYSRQWRDLDDVVEYGWNSLSRVQQIGVKYYDEFLQGIPRHEVEDIAKIIHRHANIVRPDARYDGRGVECIVVGGYRRGKEASGDVDLVLSHRDESVTKNLVVDIVGSLESEGWITHTLALHMTTSNRDQQTLPYKGDDTGKHFDSLDKALVVWQDPNFDDNSDPTPSSDADAEEQSRQKRKRNPNPHRRVDIIISPWRTVGCAILAASILFLNILLTIIAASRAQQSSRSFEAETIFEGNCKKAKRWSTGFHILINVLGTILLGTSNYCMQCLSAPSRKDVDRVHAHGKWLDIGTPSVANLRVMSWVQITIWCLLVLTSLPFHILYNAAVFSALSSNAYGVVAVSPDGPTGSTNSTTSACYEDLVGKDVVQVQAMYQGKELESLSKEDCIKAYGAAFLSNRRTLLLVTNNSSINSPGTSQCLQSAVLKHVNGWSVTAEPFASNDIVVAGTGFAFTRQNYSDLRYSSLPQSTRADIMDLGAFLESPFNTVNDTLGFIQSQSWQTQLFESQLNVYMSDSVCATDSRTLSASPPQYYSVDHCLSEKVEEHCRVMYSPAICLLVILCNAVKVICIMFTIRLRRKELFFTVGDAITSFMKYPDRTTLGRSWVDQKEAKSVFTKPRPMKSRTLPPRRRWHNAVGRRRWALSVTWCIVCLTCGAAVTTFAYIGVGEYLPNTSISTVWSLGFSEARPETMLRYLTTYNLLAMALLSNVPQVILSSLYYLINSILTCMLASAEYTSYSVHRRYLRVSWPEGQQRSTYFLSLPYRFSIPTMTISAILHWLLSESIFYVRVYQYDTAGTLDETKTISTCGMSPIAMIFTLSLTGLALVIVFGLALKRFPTQMPLAGNCSLAISAACHPPLDDEDSALKPLMWGEIVISGASGKQGEVISGEDVREESAEGGRPEEEVFRDNLVELEERSLLPLVEGQGASIFHCCFTSREVGVPHPMRLYV</sequence>
<feature type="transmembrane region" description="Helical" evidence="15">
    <location>
        <begin position="118"/>
        <end position="146"/>
    </location>
</feature>
<dbReference type="InterPro" id="IPR046623">
    <property type="entry name" value="DUF6536"/>
</dbReference>
<evidence type="ECO:0000256" key="6">
    <source>
        <dbReference type="ARBA" id="ARBA00022596"/>
    </source>
</evidence>
<evidence type="ECO:0000256" key="14">
    <source>
        <dbReference type="SAM" id="MobiDB-lite"/>
    </source>
</evidence>
<feature type="transmembrane region" description="Helical" evidence="15">
    <location>
        <begin position="158"/>
        <end position="181"/>
    </location>
</feature>
<evidence type="ECO:0000256" key="7">
    <source>
        <dbReference type="ARBA" id="ARBA00022679"/>
    </source>
</evidence>
<dbReference type="Proteomes" id="UP000231358">
    <property type="component" value="Unassembled WGS sequence"/>
</dbReference>
<dbReference type="PANTHER" id="PTHR31611">
    <property type="entry name" value="HIGH-AFFINITY NICKEL TRANSPORT PROTEIN NIC1"/>
    <property type="match status" value="1"/>
</dbReference>
<keyword evidence="10" id="KW-0479">Metal-binding</keyword>
<evidence type="ECO:0000256" key="12">
    <source>
        <dbReference type="ARBA" id="ARBA00023136"/>
    </source>
</evidence>
<protein>
    <recommendedName>
        <fullName evidence="16">BRCT domain-containing protein</fullName>
    </recommendedName>
</protein>
<dbReference type="FunFam" id="3.30.460.10:FF:000062">
    <property type="entry name" value="DNA polymerase"/>
    <property type="match status" value="1"/>
</dbReference>
<keyword evidence="13" id="KW-0539">Nucleus</keyword>
<evidence type="ECO:0000259" key="16">
    <source>
        <dbReference type="PROSITE" id="PS50172"/>
    </source>
</evidence>
<dbReference type="SUPFAM" id="SSF81585">
    <property type="entry name" value="PsbU/PolX domain-like"/>
    <property type="match status" value="1"/>
</dbReference>
<comment type="similarity">
    <text evidence="4">Belongs to the NiCoT transporter (TC 2.A.52) family.</text>
</comment>
<name>A0A2G7G880_9EURO</name>
<dbReference type="PROSITE" id="PS50172">
    <property type="entry name" value="BRCT"/>
    <property type="match status" value="1"/>
</dbReference>
<keyword evidence="7" id="KW-0808">Transferase</keyword>
<feature type="compositionally biased region" description="Polar residues" evidence="14">
    <location>
        <begin position="573"/>
        <end position="586"/>
    </location>
</feature>
<dbReference type="GO" id="GO:0005634">
    <property type="term" value="C:nucleus"/>
    <property type="evidence" value="ECO:0007669"/>
    <property type="project" value="UniProtKB-SubCell"/>
</dbReference>
<comment type="similarity">
    <text evidence="3">Belongs to the DNA polymerase type-X family.</text>
</comment>
<comment type="caution">
    <text evidence="17">The sequence shown here is derived from an EMBL/GenBank/DDBJ whole genome shotgun (WGS) entry which is preliminary data.</text>
</comment>
<dbReference type="Pfam" id="PF03824">
    <property type="entry name" value="NicO"/>
    <property type="match status" value="1"/>
</dbReference>
<feature type="domain" description="BRCT" evidence="16">
    <location>
        <begin position="592"/>
        <end position="617"/>
    </location>
</feature>
<keyword evidence="9" id="KW-0548">Nucleotidyltransferase</keyword>
<evidence type="ECO:0000313" key="18">
    <source>
        <dbReference type="Proteomes" id="UP000231358"/>
    </source>
</evidence>
<dbReference type="Pfam" id="PF14792">
    <property type="entry name" value="DNA_pol_B_palm"/>
    <property type="match status" value="1"/>
</dbReference>
<dbReference type="InterPro" id="IPR028207">
    <property type="entry name" value="DNA_pol_B_palm_palm"/>
</dbReference>
<keyword evidence="18" id="KW-1185">Reference proteome</keyword>
<dbReference type="SUPFAM" id="SSF81301">
    <property type="entry name" value="Nucleotidyltransferase"/>
    <property type="match status" value="1"/>
</dbReference>
<feature type="region of interest" description="Disordered" evidence="14">
    <location>
        <begin position="646"/>
        <end position="697"/>
    </location>
</feature>
<dbReference type="InterPro" id="IPR043519">
    <property type="entry name" value="NT_sf"/>
</dbReference>
<dbReference type="InterPro" id="IPR011541">
    <property type="entry name" value="Ni/Co_transpt_high_affinity"/>
</dbReference>
<evidence type="ECO:0000256" key="9">
    <source>
        <dbReference type="ARBA" id="ARBA00022695"/>
    </source>
</evidence>
<feature type="compositionally biased region" description="Low complexity" evidence="14">
    <location>
        <begin position="533"/>
        <end position="546"/>
    </location>
</feature>
<dbReference type="FunFam" id="1.10.150.20:FF:000010">
    <property type="entry name" value="DNA polymerase lambda"/>
    <property type="match status" value="1"/>
</dbReference>
<dbReference type="SMART" id="SM00483">
    <property type="entry name" value="POLXc"/>
    <property type="match status" value="1"/>
</dbReference>
<evidence type="ECO:0000256" key="2">
    <source>
        <dbReference type="ARBA" id="ARBA00004127"/>
    </source>
</evidence>
<dbReference type="InterPro" id="IPR018944">
    <property type="entry name" value="DNA_pol_lambd_fingers_domain"/>
</dbReference>
<feature type="transmembrane region" description="Helical" evidence="15">
    <location>
        <begin position="376"/>
        <end position="399"/>
    </location>
</feature>
<dbReference type="GO" id="GO:0003887">
    <property type="term" value="F:DNA-directed DNA polymerase activity"/>
    <property type="evidence" value="ECO:0007669"/>
    <property type="project" value="InterPro"/>
</dbReference>
<keyword evidence="12 15" id="KW-0472">Membrane</keyword>
<evidence type="ECO:0000256" key="8">
    <source>
        <dbReference type="ARBA" id="ARBA00022692"/>
    </source>
</evidence>
<dbReference type="GO" id="GO:0046872">
    <property type="term" value="F:metal ion binding"/>
    <property type="evidence" value="ECO:0007669"/>
    <property type="project" value="UniProtKB-KW"/>
</dbReference>
<dbReference type="GO" id="GO:0003677">
    <property type="term" value="F:DNA binding"/>
    <property type="evidence" value="ECO:0007669"/>
    <property type="project" value="InterPro"/>
</dbReference>
<proteinExistence type="inferred from homology"/>
<feature type="transmembrane region" description="Helical" evidence="15">
    <location>
        <begin position="1465"/>
        <end position="1488"/>
    </location>
</feature>
<feature type="transmembrane region" description="Helical" evidence="15">
    <location>
        <begin position="1020"/>
        <end position="1044"/>
    </location>
</feature>
<dbReference type="InterPro" id="IPR004688">
    <property type="entry name" value="Ni/Co_transpt"/>
</dbReference>
<feature type="compositionally biased region" description="Basic residues" evidence="14">
    <location>
        <begin position="558"/>
        <end position="571"/>
    </location>
</feature>
<keyword evidence="11 15" id="KW-1133">Transmembrane helix</keyword>
<feature type="region of interest" description="Disordered" evidence="14">
    <location>
        <begin position="980"/>
        <end position="1008"/>
    </location>
</feature>
<evidence type="ECO:0000256" key="10">
    <source>
        <dbReference type="ARBA" id="ARBA00022723"/>
    </source>
</evidence>
<feature type="transmembrane region" description="Helical" evidence="15">
    <location>
        <begin position="1074"/>
        <end position="1093"/>
    </location>
</feature>
<evidence type="ECO:0000256" key="11">
    <source>
        <dbReference type="ARBA" id="ARBA00022989"/>
    </source>
</evidence>
<dbReference type="Pfam" id="PF20163">
    <property type="entry name" value="DUF6536"/>
    <property type="match status" value="1"/>
</dbReference>
<dbReference type="SUPFAM" id="SSF47802">
    <property type="entry name" value="DNA polymerase beta, N-terminal domain-like"/>
    <property type="match status" value="1"/>
</dbReference>
<feature type="transmembrane region" description="Helical" evidence="15">
    <location>
        <begin position="1585"/>
        <end position="1604"/>
    </location>
</feature>
<dbReference type="STRING" id="656916.A0A2G7G880"/>
<keyword evidence="8 15" id="KW-0812">Transmembrane</keyword>
<dbReference type="PANTHER" id="PTHR31611:SF0">
    <property type="entry name" value="HIGH-AFFINITY NICKEL TRANSPORT PROTEIN NIC1"/>
    <property type="match status" value="1"/>
</dbReference>
<dbReference type="EMBL" id="NEXV01000081">
    <property type="protein sequence ID" value="PIG89043.1"/>
    <property type="molecule type" value="Genomic_DNA"/>
</dbReference>
<evidence type="ECO:0000256" key="13">
    <source>
        <dbReference type="ARBA" id="ARBA00023242"/>
    </source>
</evidence>
<dbReference type="InterPro" id="IPR027421">
    <property type="entry name" value="DNA_pol_lamdba_lyase_dom_sf"/>
</dbReference>
<dbReference type="InterPro" id="IPR002054">
    <property type="entry name" value="DNA-dir_DNA_pol_X"/>
</dbReference>
<evidence type="ECO:0000313" key="17">
    <source>
        <dbReference type="EMBL" id="PIG89043.1"/>
    </source>
</evidence>
<dbReference type="InterPro" id="IPR001357">
    <property type="entry name" value="BRCT_dom"/>
</dbReference>
<feature type="transmembrane region" description="Helical" evidence="15">
    <location>
        <begin position="1374"/>
        <end position="1398"/>
    </location>
</feature>
<keyword evidence="6" id="KW-0533">Nickel</keyword>
<feature type="transmembrane region" description="Helical" evidence="15">
    <location>
        <begin position="260"/>
        <end position="277"/>
    </location>
</feature>
<feature type="transmembrane region" description="Helical" evidence="15">
    <location>
        <begin position="1129"/>
        <end position="1149"/>
    </location>
</feature>
<reference evidence="17 18" key="1">
    <citation type="submission" date="2017-05" db="EMBL/GenBank/DDBJ databases">
        <title>Genome sequence for an aflatoxigenic pathogen of Argentinian peanut, Aspergillus arachidicola.</title>
        <authorList>
            <person name="Moore G."/>
            <person name="Beltz S.B."/>
            <person name="Mack B.M."/>
        </authorList>
    </citation>
    <scope>NUCLEOTIDE SEQUENCE [LARGE SCALE GENOMIC DNA]</scope>
    <source>
        <strain evidence="17 18">CBS 117610</strain>
    </source>
</reference>
<dbReference type="FunFam" id="1.10.150.110:FF:000005">
    <property type="entry name" value="DNA polymerase POL4"/>
    <property type="match status" value="1"/>
</dbReference>
<feature type="transmembrane region" description="Helical" evidence="15">
    <location>
        <begin position="227"/>
        <end position="248"/>
    </location>
</feature>
<dbReference type="GO" id="GO:0005886">
    <property type="term" value="C:plasma membrane"/>
    <property type="evidence" value="ECO:0007669"/>
    <property type="project" value="InterPro"/>
</dbReference>
<feature type="transmembrane region" description="Helical" evidence="15">
    <location>
        <begin position="1524"/>
        <end position="1545"/>
    </location>
</feature>
<dbReference type="Gene3D" id="1.10.150.20">
    <property type="entry name" value="5' to 3' exonuclease, C-terminal subdomain"/>
    <property type="match status" value="1"/>
</dbReference>
<dbReference type="GO" id="GO:0012505">
    <property type="term" value="C:endomembrane system"/>
    <property type="evidence" value="ECO:0007669"/>
    <property type="project" value="UniProtKB-SubCell"/>
</dbReference>
<dbReference type="Gene3D" id="1.10.150.110">
    <property type="entry name" value="DNA polymerase beta, N-terminal domain-like"/>
    <property type="match status" value="1"/>
</dbReference>
<gene>
    <name evidence="17" type="ORF">AARAC_004058</name>
</gene>
<organism evidence="17 18">
    <name type="scientific">Aspergillus arachidicola</name>
    <dbReference type="NCBI Taxonomy" id="656916"/>
    <lineage>
        <taxon>Eukaryota</taxon>
        <taxon>Fungi</taxon>
        <taxon>Dikarya</taxon>
        <taxon>Ascomycota</taxon>
        <taxon>Pezizomycotina</taxon>
        <taxon>Eurotiomycetes</taxon>
        <taxon>Eurotiomycetidae</taxon>
        <taxon>Eurotiales</taxon>
        <taxon>Aspergillaceae</taxon>
        <taxon>Aspergillus</taxon>
        <taxon>Aspergillus subgen. Circumdati</taxon>
    </lineage>
</organism>
<dbReference type="Pfam" id="PF10391">
    <property type="entry name" value="DNA_pol_lambd_f"/>
    <property type="match status" value="1"/>
</dbReference>
<feature type="compositionally biased region" description="Polar residues" evidence="14">
    <location>
        <begin position="1"/>
        <end position="19"/>
    </location>
</feature>
<dbReference type="Gene3D" id="3.30.460.10">
    <property type="entry name" value="Beta Polymerase, domain 2"/>
    <property type="match status" value="1"/>
</dbReference>
<comment type="subcellular location">
    <subcellularLocation>
        <location evidence="2">Endomembrane system</location>
        <topology evidence="2">Multi-pass membrane protein</topology>
    </subcellularLocation>
    <subcellularLocation>
        <location evidence="1">Nucleus</location>
    </subcellularLocation>
</comment>
<feature type="transmembrane region" description="Helical" evidence="15">
    <location>
        <begin position="49"/>
        <end position="73"/>
    </location>
</feature>
<feature type="region of interest" description="Disordered" evidence="14">
    <location>
        <begin position="1"/>
        <end position="24"/>
    </location>
</feature>